<dbReference type="AlphaFoldDB" id="A0A6A5VN17"/>
<organism evidence="2 3">
    <name type="scientific">Bimuria novae-zelandiae CBS 107.79</name>
    <dbReference type="NCBI Taxonomy" id="1447943"/>
    <lineage>
        <taxon>Eukaryota</taxon>
        <taxon>Fungi</taxon>
        <taxon>Dikarya</taxon>
        <taxon>Ascomycota</taxon>
        <taxon>Pezizomycotina</taxon>
        <taxon>Dothideomycetes</taxon>
        <taxon>Pleosporomycetidae</taxon>
        <taxon>Pleosporales</taxon>
        <taxon>Massarineae</taxon>
        <taxon>Didymosphaeriaceae</taxon>
        <taxon>Bimuria</taxon>
    </lineage>
</organism>
<reference evidence="2" key="1">
    <citation type="journal article" date="2020" name="Stud. Mycol.">
        <title>101 Dothideomycetes genomes: a test case for predicting lifestyles and emergence of pathogens.</title>
        <authorList>
            <person name="Haridas S."/>
            <person name="Albert R."/>
            <person name="Binder M."/>
            <person name="Bloem J."/>
            <person name="Labutti K."/>
            <person name="Salamov A."/>
            <person name="Andreopoulos B."/>
            <person name="Baker S."/>
            <person name="Barry K."/>
            <person name="Bills G."/>
            <person name="Bluhm B."/>
            <person name="Cannon C."/>
            <person name="Castanera R."/>
            <person name="Culley D."/>
            <person name="Daum C."/>
            <person name="Ezra D."/>
            <person name="Gonzalez J."/>
            <person name="Henrissat B."/>
            <person name="Kuo A."/>
            <person name="Liang C."/>
            <person name="Lipzen A."/>
            <person name="Lutzoni F."/>
            <person name="Magnuson J."/>
            <person name="Mondo S."/>
            <person name="Nolan M."/>
            <person name="Ohm R."/>
            <person name="Pangilinan J."/>
            <person name="Park H.-J."/>
            <person name="Ramirez L."/>
            <person name="Alfaro M."/>
            <person name="Sun H."/>
            <person name="Tritt A."/>
            <person name="Yoshinaga Y."/>
            <person name="Zwiers L.-H."/>
            <person name="Turgeon B."/>
            <person name="Goodwin S."/>
            <person name="Spatafora J."/>
            <person name="Crous P."/>
            <person name="Grigoriev I."/>
        </authorList>
    </citation>
    <scope>NUCLEOTIDE SEQUENCE</scope>
    <source>
        <strain evidence="2">CBS 107.79</strain>
    </source>
</reference>
<evidence type="ECO:0000313" key="3">
    <source>
        <dbReference type="Proteomes" id="UP000800036"/>
    </source>
</evidence>
<dbReference type="EMBL" id="ML976658">
    <property type="protein sequence ID" value="KAF1979113.1"/>
    <property type="molecule type" value="Genomic_DNA"/>
</dbReference>
<feature type="compositionally biased region" description="Polar residues" evidence="1">
    <location>
        <begin position="705"/>
        <end position="714"/>
    </location>
</feature>
<sequence>MLGDSSSASTLHSSLDANRTHEQQLRVNETLRRRYPFLMYFIKRLINQYTGGGEQPLLPELDLHLYPQQPHTSYPKQPHTSPLPTQSRPAPLPSPEPPRSRLHWEQDLPRPQRDGGYEPPPPSPQRHGPGRSHLRRRHRHRSQRHRSGESRSASEPGKMPTEAFNGPPCSDLVEFMKSVKDIPAKHKGAFDNMSKKAIETICDIDALHVWESGDDLDELLQLTQVIMKLKIEASKQEGRRRKEAAMVIISSEQAASKDDRDAFERICELVHYLTEIDGKKHLHDTVCAFDAIVVVRGIDYTPTADTEKAINRIDTALERVFKMQRPPTRTLIWHHGPTLSLLLSWIDGTTSALRTALAAISITAALDLANGVKPSPLGKANTPADLKKLEEYAKRLGAPVMFVDPASQLITFEYLATYMYYWAYYIHAFLPPSVLRAHFFAALDENVTYAFRLRGASEGVYGLEVVRMVQEHLSASTAQRWAKTCIDPSSYTKAACRAAGTDAAIHHAVQLADAPFALFTHRAEYALPAFSRLPLCPAENPGEATGSLYFTAPVRFNPRTSAFRATSSPPFYILLPLPNQTAQTLTGHVQGTMLGVLQAVRSTKGLTDPKDVRIDKAEVRMWEEVRKACVWAIDGCRGKMPEGVEGKVAYVRGKLERGTWGSVSGVGTGGGGVKKTPVTGRMWQGGLAGGGGGGGVQGAVGQGQESKQGWQSGQAEGWGVEQGERGGWSSGAATVGGMW</sequence>
<feature type="region of interest" description="Disordered" evidence="1">
    <location>
        <begin position="68"/>
        <end position="167"/>
    </location>
</feature>
<keyword evidence="3" id="KW-1185">Reference proteome</keyword>
<evidence type="ECO:0000256" key="1">
    <source>
        <dbReference type="SAM" id="MobiDB-lite"/>
    </source>
</evidence>
<proteinExistence type="predicted"/>
<name>A0A6A5VN17_9PLEO</name>
<feature type="compositionally biased region" description="Basic residues" evidence="1">
    <location>
        <begin position="128"/>
        <end position="145"/>
    </location>
</feature>
<feature type="compositionally biased region" description="Low complexity" evidence="1">
    <location>
        <begin position="1"/>
        <end position="17"/>
    </location>
</feature>
<accession>A0A6A5VN17</accession>
<feature type="region of interest" description="Disordered" evidence="1">
    <location>
        <begin position="690"/>
        <end position="739"/>
    </location>
</feature>
<evidence type="ECO:0000313" key="2">
    <source>
        <dbReference type="EMBL" id="KAF1979113.1"/>
    </source>
</evidence>
<dbReference type="OrthoDB" id="3796651at2759"/>
<gene>
    <name evidence="2" type="ORF">BU23DRAFT_642109</name>
</gene>
<feature type="compositionally biased region" description="Basic and acidic residues" evidence="1">
    <location>
        <begin position="98"/>
        <end position="116"/>
    </location>
</feature>
<feature type="compositionally biased region" description="Gly residues" evidence="1">
    <location>
        <begin position="690"/>
        <end position="701"/>
    </location>
</feature>
<feature type="compositionally biased region" description="Polar residues" evidence="1">
    <location>
        <begin position="69"/>
        <end position="86"/>
    </location>
</feature>
<dbReference type="Proteomes" id="UP000800036">
    <property type="component" value="Unassembled WGS sequence"/>
</dbReference>
<protein>
    <submittedName>
        <fullName evidence="2">Uncharacterized protein</fullName>
    </submittedName>
</protein>
<feature type="region of interest" description="Disordered" evidence="1">
    <location>
        <begin position="1"/>
        <end position="22"/>
    </location>
</feature>